<accession>A0A9D1K9G1</accession>
<keyword evidence="2" id="KW-0167">Capsid protein</keyword>
<keyword evidence="2" id="KW-0946">Virion</keyword>
<sequence length="129" mass="15052">MNYQNNVVDSSSQEMFYDANEGFIKGNIEKSIYDPYKNYVPVEPKINTEREALLLFIQKSGFAAHDLGLYLDTHPNAKAALDLRNFYLKQYNNAMNRYQKQFGALGMNDENLNETPFQWVQSPWPWEGK</sequence>
<proteinExistence type="predicted"/>
<dbReference type="Proteomes" id="UP000886893">
    <property type="component" value="Unassembled WGS sequence"/>
</dbReference>
<evidence type="ECO:0000313" key="3">
    <source>
        <dbReference type="Proteomes" id="UP000886893"/>
    </source>
</evidence>
<evidence type="ECO:0000313" key="2">
    <source>
        <dbReference type="EMBL" id="HIT17172.1"/>
    </source>
</evidence>
<dbReference type="EMBL" id="DVKI01000070">
    <property type="protein sequence ID" value="HIT17172.1"/>
    <property type="molecule type" value="Genomic_DNA"/>
</dbReference>
<evidence type="ECO:0000259" key="1">
    <source>
        <dbReference type="Pfam" id="PF12652"/>
    </source>
</evidence>
<dbReference type="Pfam" id="PF12652">
    <property type="entry name" value="CotJB"/>
    <property type="match status" value="1"/>
</dbReference>
<feature type="domain" description="Protein CotJB" evidence="1">
    <location>
        <begin position="52"/>
        <end position="127"/>
    </location>
</feature>
<organism evidence="2 3">
    <name type="scientific">Candidatus Caccosoma faecigallinarum</name>
    <dbReference type="NCBI Taxonomy" id="2840720"/>
    <lineage>
        <taxon>Bacteria</taxon>
        <taxon>Bacillati</taxon>
        <taxon>Bacillota</taxon>
        <taxon>Bacillota incertae sedis</taxon>
        <taxon>Candidatus Caccosoma</taxon>
    </lineage>
</organism>
<dbReference type="AlphaFoldDB" id="A0A9D1K9G1"/>
<protein>
    <submittedName>
        <fullName evidence="2">Spore coat protein CotJB</fullName>
    </submittedName>
</protein>
<dbReference type="InterPro" id="IPR024207">
    <property type="entry name" value="CotJB_dom"/>
</dbReference>
<gene>
    <name evidence="2" type="ORF">IAD04_02180</name>
</gene>
<reference evidence="2" key="1">
    <citation type="submission" date="2020-10" db="EMBL/GenBank/DDBJ databases">
        <authorList>
            <person name="Gilroy R."/>
        </authorList>
    </citation>
    <scope>NUCLEOTIDE SEQUENCE</scope>
    <source>
        <strain evidence="2">14508</strain>
    </source>
</reference>
<reference evidence="2" key="2">
    <citation type="journal article" date="2021" name="PeerJ">
        <title>Extensive microbial diversity within the chicken gut microbiome revealed by metagenomics and culture.</title>
        <authorList>
            <person name="Gilroy R."/>
            <person name="Ravi A."/>
            <person name="Getino M."/>
            <person name="Pursley I."/>
            <person name="Horton D.L."/>
            <person name="Alikhan N.F."/>
            <person name="Baker D."/>
            <person name="Gharbi K."/>
            <person name="Hall N."/>
            <person name="Watson M."/>
            <person name="Adriaenssens E.M."/>
            <person name="Foster-Nyarko E."/>
            <person name="Jarju S."/>
            <person name="Secka A."/>
            <person name="Antonio M."/>
            <person name="Oren A."/>
            <person name="Chaudhuri R.R."/>
            <person name="La Ragione R."/>
            <person name="Hildebrand F."/>
            <person name="Pallen M.J."/>
        </authorList>
    </citation>
    <scope>NUCLEOTIDE SEQUENCE</scope>
    <source>
        <strain evidence="2">14508</strain>
    </source>
</reference>
<name>A0A9D1K9G1_9FIRM</name>
<comment type="caution">
    <text evidence="2">The sequence shown here is derived from an EMBL/GenBank/DDBJ whole genome shotgun (WGS) entry which is preliminary data.</text>
</comment>